<dbReference type="Proteomes" id="UP001519460">
    <property type="component" value="Unassembled WGS sequence"/>
</dbReference>
<organism evidence="1 2">
    <name type="scientific">Batillaria attramentaria</name>
    <dbReference type="NCBI Taxonomy" id="370345"/>
    <lineage>
        <taxon>Eukaryota</taxon>
        <taxon>Metazoa</taxon>
        <taxon>Spiralia</taxon>
        <taxon>Lophotrochozoa</taxon>
        <taxon>Mollusca</taxon>
        <taxon>Gastropoda</taxon>
        <taxon>Caenogastropoda</taxon>
        <taxon>Sorbeoconcha</taxon>
        <taxon>Cerithioidea</taxon>
        <taxon>Batillariidae</taxon>
        <taxon>Batillaria</taxon>
    </lineage>
</organism>
<protein>
    <submittedName>
        <fullName evidence="1">Uncharacterized protein</fullName>
    </submittedName>
</protein>
<keyword evidence="2" id="KW-1185">Reference proteome</keyword>
<dbReference type="EMBL" id="JACVVK020000030">
    <property type="protein sequence ID" value="KAK7501767.1"/>
    <property type="molecule type" value="Genomic_DNA"/>
</dbReference>
<gene>
    <name evidence="1" type="ORF">BaRGS_00007198</name>
</gene>
<name>A0ABD0LQQ1_9CAEN</name>
<evidence type="ECO:0000313" key="2">
    <source>
        <dbReference type="Proteomes" id="UP001519460"/>
    </source>
</evidence>
<proteinExistence type="predicted"/>
<reference evidence="1 2" key="1">
    <citation type="journal article" date="2023" name="Sci. Data">
        <title>Genome assembly of the Korean intertidal mud-creeper Batillaria attramentaria.</title>
        <authorList>
            <person name="Patra A.K."/>
            <person name="Ho P.T."/>
            <person name="Jun S."/>
            <person name="Lee S.J."/>
            <person name="Kim Y."/>
            <person name="Won Y.J."/>
        </authorList>
    </citation>
    <scope>NUCLEOTIDE SEQUENCE [LARGE SCALE GENOMIC DNA]</scope>
    <source>
        <strain evidence="1">Wonlab-2016</strain>
    </source>
</reference>
<comment type="caution">
    <text evidence="1">The sequence shown here is derived from an EMBL/GenBank/DDBJ whole genome shotgun (WGS) entry which is preliminary data.</text>
</comment>
<sequence length="95" mass="10470">MSFSESYTEAVLYPGHRSQCQRQRVSAIRHNLSAASPHPPHAFPCPAQSTLPAVVRYRAFCPIISMLAITVCMHARCIAGLCRGLHVCWRSGHPA</sequence>
<evidence type="ECO:0000313" key="1">
    <source>
        <dbReference type="EMBL" id="KAK7501767.1"/>
    </source>
</evidence>
<accession>A0ABD0LQQ1</accession>
<dbReference type="AlphaFoldDB" id="A0ABD0LQQ1"/>